<evidence type="ECO:0000256" key="1">
    <source>
        <dbReference type="ARBA" id="ARBA00005854"/>
    </source>
</evidence>
<dbReference type="GO" id="GO:0016618">
    <property type="term" value="F:hydroxypyruvate reductase [NAD(P)H] activity"/>
    <property type="evidence" value="ECO:0007669"/>
    <property type="project" value="TreeGrafter"/>
</dbReference>
<dbReference type="PROSITE" id="PS00671">
    <property type="entry name" value="D_2_HYDROXYACID_DH_3"/>
    <property type="match status" value="1"/>
</dbReference>
<protein>
    <submittedName>
        <fullName evidence="7">D-glycerate dehydrogenase</fullName>
    </submittedName>
</protein>
<dbReference type="PANTHER" id="PTHR10996">
    <property type="entry name" value="2-HYDROXYACID DEHYDROGENASE-RELATED"/>
    <property type="match status" value="1"/>
</dbReference>
<dbReference type="Proteomes" id="UP000664417">
    <property type="component" value="Unassembled WGS sequence"/>
</dbReference>
<dbReference type="GO" id="GO:0030267">
    <property type="term" value="F:glyoxylate reductase (NADPH) activity"/>
    <property type="evidence" value="ECO:0007669"/>
    <property type="project" value="TreeGrafter"/>
</dbReference>
<evidence type="ECO:0000256" key="4">
    <source>
        <dbReference type="RuleBase" id="RU003719"/>
    </source>
</evidence>
<dbReference type="InterPro" id="IPR050223">
    <property type="entry name" value="D-isomer_2-hydroxyacid_DH"/>
</dbReference>
<evidence type="ECO:0000259" key="5">
    <source>
        <dbReference type="Pfam" id="PF00389"/>
    </source>
</evidence>
<dbReference type="EMBL" id="JAFREP010000008">
    <property type="protein sequence ID" value="MBO1319197.1"/>
    <property type="molecule type" value="Genomic_DNA"/>
</dbReference>
<evidence type="ECO:0000313" key="7">
    <source>
        <dbReference type="EMBL" id="MBO1319197.1"/>
    </source>
</evidence>
<dbReference type="AlphaFoldDB" id="A0A8J7Q7M3"/>
<sequence>MKKVVLSQTIHPDGMAALAEAPVHLVALQSDRPTSRETLAANMADCDILISMPGDCIDRALIEAAPKLKLIAQHAVGYDNIDTDAAAERGIVVTNTPGAVTEATAEMTFALMLAVARRIGEGETLLRNGLFFGWHPMQLLGIDLFGATLGIVGYGRIGRAVAQRAEAFGMKVVYHGRDNGMPLDALLGRSDIVSLHCPLNRETHHLMNRTRLAQMKQGALLINTARGPIIDESALVEALEQNHLGGVGLDVFEREPKVHPGLLNFRNVVATPHQGTSTWGTRKRMASRVMDNVSAFLAGKKPPNQVV</sequence>
<dbReference type="SUPFAM" id="SSF51735">
    <property type="entry name" value="NAD(P)-binding Rossmann-fold domains"/>
    <property type="match status" value="1"/>
</dbReference>
<comment type="caution">
    <text evidence="7">The sequence shown here is derived from an EMBL/GenBank/DDBJ whole genome shotgun (WGS) entry which is preliminary data.</text>
</comment>
<gene>
    <name evidence="7" type="ORF">J3U88_12065</name>
</gene>
<keyword evidence="8" id="KW-1185">Reference proteome</keyword>
<dbReference type="Gene3D" id="3.40.50.720">
    <property type="entry name" value="NAD(P)-binding Rossmann-like Domain"/>
    <property type="match status" value="2"/>
</dbReference>
<evidence type="ECO:0000256" key="3">
    <source>
        <dbReference type="ARBA" id="ARBA00023027"/>
    </source>
</evidence>
<proteinExistence type="inferred from homology"/>
<keyword evidence="3" id="KW-0520">NAD</keyword>
<dbReference type="RefSeq" id="WP_207859016.1">
    <property type="nucleotide sequence ID" value="NZ_JAFREP010000008.1"/>
</dbReference>
<accession>A0A8J7Q7M3</accession>
<dbReference type="PROSITE" id="PS00670">
    <property type="entry name" value="D_2_HYDROXYACID_DH_2"/>
    <property type="match status" value="1"/>
</dbReference>
<name>A0A8J7Q7M3_9BACT</name>
<feature type="domain" description="D-isomer specific 2-hydroxyacid dehydrogenase catalytic" evidence="5">
    <location>
        <begin position="4"/>
        <end position="306"/>
    </location>
</feature>
<dbReference type="Pfam" id="PF02826">
    <property type="entry name" value="2-Hacid_dh_C"/>
    <property type="match status" value="1"/>
</dbReference>
<feature type="domain" description="D-isomer specific 2-hydroxyacid dehydrogenase NAD-binding" evidence="6">
    <location>
        <begin position="109"/>
        <end position="275"/>
    </location>
</feature>
<evidence type="ECO:0000256" key="2">
    <source>
        <dbReference type="ARBA" id="ARBA00023002"/>
    </source>
</evidence>
<comment type="similarity">
    <text evidence="1 4">Belongs to the D-isomer specific 2-hydroxyacid dehydrogenase family.</text>
</comment>
<dbReference type="Pfam" id="PF00389">
    <property type="entry name" value="2-Hacid_dh"/>
    <property type="match status" value="1"/>
</dbReference>
<dbReference type="GO" id="GO:0051287">
    <property type="term" value="F:NAD binding"/>
    <property type="evidence" value="ECO:0007669"/>
    <property type="project" value="InterPro"/>
</dbReference>
<organism evidence="7 8">
    <name type="scientific">Acanthopleuribacter pedis</name>
    <dbReference type="NCBI Taxonomy" id="442870"/>
    <lineage>
        <taxon>Bacteria</taxon>
        <taxon>Pseudomonadati</taxon>
        <taxon>Acidobacteriota</taxon>
        <taxon>Holophagae</taxon>
        <taxon>Acanthopleuribacterales</taxon>
        <taxon>Acanthopleuribacteraceae</taxon>
        <taxon>Acanthopleuribacter</taxon>
    </lineage>
</organism>
<keyword evidence="2 4" id="KW-0560">Oxidoreductase</keyword>
<dbReference type="PANTHER" id="PTHR10996:SF283">
    <property type="entry name" value="GLYOXYLATE_HYDROXYPYRUVATE REDUCTASE B"/>
    <property type="match status" value="1"/>
</dbReference>
<reference evidence="7" key="1">
    <citation type="submission" date="2021-03" db="EMBL/GenBank/DDBJ databases">
        <authorList>
            <person name="Wang G."/>
        </authorList>
    </citation>
    <scope>NUCLEOTIDE SEQUENCE</scope>
    <source>
        <strain evidence="7">KCTC 12899</strain>
    </source>
</reference>
<evidence type="ECO:0000313" key="8">
    <source>
        <dbReference type="Proteomes" id="UP000664417"/>
    </source>
</evidence>
<dbReference type="InterPro" id="IPR036291">
    <property type="entry name" value="NAD(P)-bd_dom_sf"/>
</dbReference>
<dbReference type="CDD" id="cd05301">
    <property type="entry name" value="GDH"/>
    <property type="match status" value="1"/>
</dbReference>
<evidence type="ECO:0000259" key="6">
    <source>
        <dbReference type="Pfam" id="PF02826"/>
    </source>
</evidence>
<dbReference type="GO" id="GO:0005829">
    <property type="term" value="C:cytosol"/>
    <property type="evidence" value="ECO:0007669"/>
    <property type="project" value="TreeGrafter"/>
</dbReference>
<dbReference type="InterPro" id="IPR006139">
    <property type="entry name" value="D-isomer_2_OHA_DH_cat_dom"/>
</dbReference>
<dbReference type="SUPFAM" id="SSF52283">
    <property type="entry name" value="Formate/glycerate dehydrogenase catalytic domain-like"/>
    <property type="match status" value="1"/>
</dbReference>
<dbReference type="InterPro" id="IPR006140">
    <property type="entry name" value="D-isomer_DH_NAD-bd"/>
</dbReference>
<dbReference type="FunFam" id="3.40.50.720:FF:000203">
    <property type="entry name" value="D-3-phosphoglycerate dehydrogenase (SerA)"/>
    <property type="match status" value="1"/>
</dbReference>
<dbReference type="InterPro" id="IPR029753">
    <property type="entry name" value="D-isomer_DH_CS"/>
</dbReference>